<dbReference type="InterPro" id="IPR025309">
    <property type="entry name" value="KTSC_dom"/>
</dbReference>
<evidence type="ECO:0000259" key="1">
    <source>
        <dbReference type="Pfam" id="PF13619"/>
    </source>
</evidence>
<evidence type="ECO:0000313" key="2">
    <source>
        <dbReference type="EMBL" id="ADO82162.1"/>
    </source>
</evidence>
<dbReference type="RefSeq" id="WP_013386832.1">
    <property type="nucleotide sequence ID" value="NC_014632.1"/>
</dbReference>
<keyword evidence="3" id="KW-1185">Reference proteome</keyword>
<dbReference type="EMBL" id="CP002281">
    <property type="protein sequence ID" value="ADO82162.1"/>
    <property type="molecule type" value="Genomic_DNA"/>
</dbReference>
<proteinExistence type="predicted"/>
<reference evidence="2 3" key="1">
    <citation type="journal article" date="2010" name="Stand. Genomic Sci.">
        <title>Complete genome sequence of Ilyobacter polytropus type strain (CuHbu1).</title>
        <authorList>
            <person name="Sikorski J."/>
            <person name="Chertkov O."/>
            <person name="Lapidus A."/>
            <person name="Nolan M."/>
            <person name="Lucas S."/>
            <person name="Del Rio T.G."/>
            <person name="Tice H."/>
            <person name="Cheng J.F."/>
            <person name="Tapia R."/>
            <person name="Han C."/>
            <person name="Goodwin L."/>
            <person name="Pitluck S."/>
            <person name="Liolios K."/>
            <person name="Ivanova N."/>
            <person name="Mavromatis K."/>
            <person name="Mikhailova N."/>
            <person name="Pati A."/>
            <person name="Chen A."/>
            <person name="Palaniappan K."/>
            <person name="Land M."/>
            <person name="Hauser L."/>
            <person name="Chang Y.J."/>
            <person name="Jeffries C.D."/>
            <person name="Brambilla E."/>
            <person name="Yasawong M."/>
            <person name="Rohde M."/>
            <person name="Pukall R."/>
            <person name="Spring S."/>
            <person name="Goker M."/>
            <person name="Woyke T."/>
            <person name="Bristow J."/>
            <person name="Eisen J.A."/>
            <person name="Markowitz V."/>
            <person name="Hugenholtz P."/>
            <person name="Kyrpides N.C."/>
            <person name="Klenk H.P."/>
        </authorList>
    </citation>
    <scope>NUCLEOTIDE SEQUENCE [LARGE SCALE GENOMIC DNA]</scope>
    <source>
        <strain evidence="3">ATCC 51220 / DSM 2926 / LMG 16218 / CuHBu1</strain>
    </source>
</reference>
<dbReference type="KEGG" id="ipo:Ilyop_0374"/>
<protein>
    <recommendedName>
        <fullName evidence="1">KTSC domain-containing protein</fullName>
    </recommendedName>
</protein>
<accession>E3HB13</accession>
<evidence type="ECO:0000313" key="3">
    <source>
        <dbReference type="Proteomes" id="UP000006875"/>
    </source>
</evidence>
<dbReference type="AlphaFoldDB" id="E3HB13"/>
<dbReference type="Proteomes" id="UP000006875">
    <property type="component" value="Chromosome"/>
</dbReference>
<dbReference type="Pfam" id="PF13619">
    <property type="entry name" value="KTSC"/>
    <property type="match status" value="1"/>
</dbReference>
<feature type="domain" description="KTSC" evidence="1">
    <location>
        <begin position="7"/>
        <end position="63"/>
    </location>
</feature>
<name>E3HB13_ILYPC</name>
<sequence>MKTKNFKSRLIYSIEYIFSEKLLVVELNKGGIYKYFGVPFSEYLKLRFSKSPGHYYTNLIKNNGKYRFEKHDIIPLKIR</sequence>
<dbReference type="HOGENOM" id="CLU_174765_0_1_0"/>
<gene>
    <name evidence="2" type="ordered locus">Ilyop_0374</name>
</gene>
<organism evidence="2 3">
    <name type="scientific">Ilyobacter polytropus (strain ATCC 51220 / DSM 2926 / LMG 16218 / CuHBu1)</name>
    <dbReference type="NCBI Taxonomy" id="572544"/>
    <lineage>
        <taxon>Bacteria</taxon>
        <taxon>Fusobacteriati</taxon>
        <taxon>Fusobacteriota</taxon>
        <taxon>Fusobacteriia</taxon>
        <taxon>Fusobacteriales</taxon>
        <taxon>Fusobacteriaceae</taxon>
        <taxon>Ilyobacter</taxon>
    </lineage>
</organism>